<gene>
    <name evidence="2" type="ORF">BOH73_14915</name>
</gene>
<protein>
    <recommendedName>
        <fullName evidence="4">EpsG family protein</fullName>
    </recommendedName>
</protein>
<feature type="transmembrane region" description="Helical" evidence="1">
    <location>
        <begin position="202"/>
        <end position="222"/>
    </location>
</feature>
<feature type="transmembrane region" description="Helical" evidence="1">
    <location>
        <begin position="21"/>
        <end position="42"/>
    </location>
</feature>
<evidence type="ECO:0008006" key="4">
    <source>
        <dbReference type="Google" id="ProtNLM"/>
    </source>
</evidence>
<reference evidence="2 3" key="1">
    <citation type="submission" date="2016-11" db="EMBL/GenBank/DDBJ databases">
        <title>Draft genome of Pseudomonas versuta A4R1.5.</title>
        <authorList>
            <person name="See-Too W.-S."/>
        </authorList>
    </citation>
    <scope>NUCLEOTIDE SEQUENCE [LARGE SCALE GENOMIC DNA]</scope>
    <source>
        <strain evidence="2 3">A4R1.5</strain>
    </source>
</reference>
<feature type="transmembrane region" description="Helical" evidence="1">
    <location>
        <begin position="291"/>
        <end position="309"/>
    </location>
</feature>
<sequence length="344" mass="38689">MSESLEQYSGKWTFFVNTNRLLFLLVVSTVLLVYYFVGGYGFPDYRNYIALAENNGYITSANEYAAEWVARFFLRNGFGVADSAAGTVDFFAAFVQIFYIVFILILMRGDDLQQQQRGWLFFTLALSPLLLTTALRATPAYLIIAYLCSYGKISTFRFFILAVVAISFHDSAIVMIALYVMSCVFCNVFYNVRESFLRWGMWGAFTLILLSQQVSFLFVSLVSHFDLGIRAVYFQGGESASVVKKIFLLFIWVVAYTGLSGEAVSIRSKVFLCASTLVMALSFSLSEVAGIRFSVYVLGAAVVAKGAFLFSGNEDSKFKQVDLVLGFMYFVIMFYDIFRNVKAS</sequence>
<proteinExistence type="predicted"/>
<feature type="transmembrane region" description="Helical" evidence="1">
    <location>
        <begin position="242"/>
        <end position="259"/>
    </location>
</feature>
<evidence type="ECO:0000256" key="1">
    <source>
        <dbReference type="SAM" id="Phobius"/>
    </source>
</evidence>
<feature type="transmembrane region" description="Helical" evidence="1">
    <location>
        <begin position="119"/>
        <end position="146"/>
    </location>
</feature>
<feature type="transmembrane region" description="Helical" evidence="1">
    <location>
        <begin position="90"/>
        <end position="107"/>
    </location>
</feature>
<feature type="transmembrane region" description="Helical" evidence="1">
    <location>
        <begin position="321"/>
        <end position="338"/>
    </location>
</feature>
<name>A0ABX3E7M4_9PSED</name>
<keyword evidence="3" id="KW-1185">Reference proteome</keyword>
<keyword evidence="1" id="KW-1133">Transmembrane helix</keyword>
<keyword evidence="1" id="KW-0812">Transmembrane</keyword>
<dbReference type="EMBL" id="MPJC01000008">
    <property type="protein sequence ID" value="OKA20316.1"/>
    <property type="molecule type" value="Genomic_DNA"/>
</dbReference>
<dbReference type="RefSeq" id="WP_060691409.1">
    <property type="nucleotide sequence ID" value="NZ_CP012676.1"/>
</dbReference>
<comment type="caution">
    <text evidence="2">The sequence shown here is derived from an EMBL/GenBank/DDBJ whole genome shotgun (WGS) entry which is preliminary data.</text>
</comment>
<dbReference type="Proteomes" id="UP000186677">
    <property type="component" value="Unassembled WGS sequence"/>
</dbReference>
<accession>A0ABX3E7M4</accession>
<evidence type="ECO:0000313" key="2">
    <source>
        <dbReference type="EMBL" id="OKA20316.1"/>
    </source>
</evidence>
<organism evidence="2 3">
    <name type="scientific">Pseudomonas versuta</name>
    <dbReference type="NCBI Taxonomy" id="1788301"/>
    <lineage>
        <taxon>Bacteria</taxon>
        <taxon>Pseudomonadati</taxon>
        <taxon>Pseudomonadota</taxon>
        <taxon>Gammaproteobacteria</taxon>
        <taxon>Pseudomonadales</taxon>
        <taxon>Pseudomonadaceae</taxon>
        <taxon>Pseudomonas</taxon>
    </lineage>
</organism>
<evidence type="ECO:0000313" key="3">
    <source>
        <dbReference type="Proteomes" id="UP000186677"/>
    </source>
</evidence>
<keyword evidence="1" id="KW-0472">Membrane</keyword>
<feature type="transmembrane region" description="Helical" evidence="1">
    <location>
        <begin position="158"/>
        <end position="190"/>
    </location>
</feature>